<evidence type="ECO:0000313" key="2">
    <source>
        <dbReference type="EMBL" id="KJA19298.1"/>
    </source>
</evidence>
<organism evidence="2 3">
    <name type="scientific">Hypholoma sublateritium (strain FD-334 SS-4)</name>
    <dbReference type="NCBI Taxonomy" id="945553"/>
    <lineage>
        <taxon>Eukaryota</taxon>
        <taxon>Fungi</taxon>
        <taxon>Dikarya</taxon>
        <taxon>Basidiomycota</taxon>
        <taxon>Agaricomycotina</taxon>
        <taxon>Agaricomycetes</taxon>
        <taxon>Agaricomycetidae</taxon>
        <taxon>Agaricales</taxon>
        <taxon>Agaricineae</taxon>
        <taxon>Strophariaceae</taxon>
        <taxon>Hypholoma</taxon>
    </lineage>
</organism>
<evidence type="ECO:0000313" key="3">
    <source>
        <dbReference type="Proteomes" id="UP000054270"/>
    </source>
</evidence>
<gene>
    <name evidence="2" type="ORF">HYPSUDRAFT_44360</name>
</gene>
<protein>
    <submittedName>
        <fullName evidence="2">Uncharacterized protein</fullName>
    </submittedName>
</protein>
<dbReference type="EMBL" id="KN817579">
    <property type="protein sequence ID" value="KJA19298.1"/>
    <property type="molecule type" value="Genomic_DNA"/>
</dbReference>
<dbReference type="Proteomes" id="UP000054270">
    <property type="component" value="Unassembled WGS sequence"/>
</dbReference>
<dbReference type="AlphaFoldDB" id="A0A0D2M7T0"/>
<sequence>MFVQQVVSGGPTQARCLTDAASATLELIAVAEQEDKDKNLDCLTKDAVAFVAAILRSYLASKNLQLWPSPELRDIIIDVTMMLHSATRFVASGNQTRRSKFQFVRRIKIVWDAPKMKAYRKQLASGTLMVQLSAVDTHTATVTLMELHESNAIAENDSGDLQGESGNSSSSRNKERMAPGPLAVPTNNKYIKMAPEIGLIDPAYDTSNAAPEEIFNRTLSRQWSVINITFVSGSAVAIGGGDAHVHTHT</sequence>
<accession>A0A0D2M7T0</accession>
<evidence type="ECO:0000256" key="1">
    <source>
        <dbReference type="SAM" id="MobiDB-lite"/>
    </source>
</evidence>
<name>A0A0D2M7T0_HYPSF</name>
<keyword evidence="3" id="KW-1185">Reference proteome</keyword>
<proteinExistence type="predicted"/>
<feature type="region of interest" description="Disordered" evidence="1">
    <location>
        <begin position="153"/>
        <end position="184"/>
    </location>
</feature>
<reference evidence="3" key="1">
    <citation type="submission" date="2014-04" db="EMBL/GenBank/DDBJ databases">
        <title>Evolutionary Origins and Diversification of the Mycorrhizal Mutualists.</title>
        <authorList>
            <consortium name="DOE Joint Genome Institute"/>
            <consortium name="Mycorrhizal Genomics Consortium"/>
            <person name="Kohler A."/>
            <person name="Kuo A."/>
            <person name="Nagy L.G."/>
            <person name="Floudas D."/>
            <person name="Copeland A."/>
            <person name="Barry K.W."/>
            <person name="Cichocki N."/>
            <person name="Veneault-Fourrey C."/>
            <person name="LaButti K."/>
            <person name="Lindquist E.A."/>
            <person name="Lipzen A."/>
            <person name="Lundell T."/>
            <person name="Morin E."/>
            <person name="Murat C."/>
            <person name="Riley R."/>
            <person name="Ohm R."/>
            <person name="Sun H."/>
            <person name="Tunlid A."/>
            <person name="Henrissat B."/>
            <person name="Grigoriev I.V."/>
            <person name="Hibbett D.S."/>
            <person name="Martin F."/>
        </authorList>
    </citation>
    <scope>NUCLEOTIDE SEQUENCE [LARGE SCALE GENOMIC DNA]</scope>
    <source>
        <strain evidence="3">FD-334 SS-4</strain>
    </source>
</reference>